<reference evidence="3" key="1">
    <citation type="submission" date="2016-10" db="EMBL/GenBank/DDBJ databases">
        <authorList>
            <person name="Varghese N."/>
            <person name="Submissions S."/>
        </authorList>
    </citation>
    <scope>NUCLEOTIDE SEQUENCE [LARGE SCALE GENOMIC DNA]</scope>
    <source>
        <strain evidence="3">S9</strain>
    </source>
</reference>
<dbReference type="AlphaFoldDB" id="A0A1H9Q9Y6"/>
<evidence type="ECO:0000313" key="2">
    <source>
        <dbReference type="EMBL" id="SER57218.1"/>
    </source>
</evidence>
<dbReference type="EMBL" id="FOGT01000002">
    <property type="protein sequence ID" value="SER57218.1"/>
    <property type="molecule type" value="Genomic_DNA"/>
</dbReference>
<organism evidence="2 3">
    <name type="scientific">Salipaludibacillus aurantiacus</name>
    <dbReference type="NCBI Taxonomy" id="1601833"/>
    <lineage>
        <taxon>Bacteria</taxon>
        <taxon>Bacillati</taxon>
        <taxon>Bacillota</taxon>
        <taxon>Bacilli</taxon>
        <taxon>Bacillales</taxon>
        <taxon>Bacillaceae</taxon>
    </lineage>
</organism>
<keyword evidence="3" id="KW-1185">Reference proteome</keyword>
<proteinExistence type="predicted"/>
<accession>A0A1H9Q9Y6</accession>
<name>A0A1H9Q9Y6_9BACI</name>
<dbReference type="STRING" id="1601833.SAMN05518684_102104"/>
<feature type="region of interest" description="Disordered" evidence="1">
    <location>
        <begin position="1"/>
        <end position="42"/>
    </location>
</feature>
<gene>
    <name evidence="2" type="ORF">SAMN05518684_102104</name>
</gene>
<sequence length="70" mass="8086">MIQNRQEEVSTQMSLSKTDRRTSELPGNPRSSESEVSPRKKSVREIVNLLRSQGIHADFCVRRKEDKESL</sequence>
<dbReference type="Proteomes" id="UP000198571">
    <property type="component" value="Unassembled WGS sequence"/>
</dbReference>
<evidence type="ECO:0000256" key="1">
    <source>
        <dbReference type="SAM" id="MobiDB-lite"/>
    </source>
</evidence>
<evidence type="ECO:0000313" key="3">
    <source>
        <dbReference type="Proteomes" id="UP000198571"/>
    </source>
</evidence>
<protein>
    <submittedName>
        <fullName evidence="2">Uncharacterized protein</fullName>
    </submittedName>
</protein>